<protein>
    <submittedName>
        <fullName evidence="7">LLM class flavin-dependent oxidoreductase</fullName>
    </submittedName>
</protein>
<dbReference type="Proteomes" id="UP001067235">
    <property type="component" value="Unassembled WGS sequence"/>
</dbReference>
<accession>A0ABT4MXY9</accession>
<evidence type="ECO:0000259" key="6">
    <source>
        <dbReference type="Pfam" id="PF00296"/>
    </source>
</evidence>
<keyword evidence="8" id="KW-1185">Reference proteome</keyword>
<feature type="domain" description="Luciferase-like" evidence="6">
    <location>
        <begin position="37"/>
        <end position="292"/>
    </location>
</feature>
<organism evidence="7 8">
    <name type="scientific">Gordonia rubripertincta</name>
    <name type="common">Rhodococcus corallinus</name>
    <dbReference type="NCBI Taxonomy" id="36822"/>
    <lineage>
        <taxon>Bacteria</taxon>
        <taxon>Bacillati</taxon>
        <taxon>Actinomycetota</taxon>
        <taxon>Actinomycetes</taxon>
        <taxon>Mycobacteriales</taxon>
        <taxon>Gordoniaceae</taxon>
        <taxon>Gordonia</taxon>
    </lineage>
</organism>
<dbReference type="NCBIfam" id="TIGR03860">
    <property type="entry name" value="FMN_nitrolo"/>
    <property type="match status" value="1"/>
</dbReference>
<evidence type="ECO:0000256" key="3">
    <source>
        <dbReference type="ARBA" id="ARBA00023002"/>
    </source>
</evidence>
<evidence type="ECO:0000256" key="2">
    <source>
        <dbReference type="ARBA" id="ARBA00022643"/>
    </source>
</evidence>
<evidence type="ECO:0000256" key="5">
    <source>
        <dbReference type="ARBA" id="ARBA00033748"/>
    </source>
</evidence>
<name>A0ABT4MXY9_GORRU</name>
<dbReference type="CDD" id="cd01095">
    <property type="entry name" value="Nitrilotriacetate_monoxgenase"/>
    <property type="match status" value="1"/>
</dbReference>
<comment type="similarity">
    <text evidence="5">Belongs to the NtaA/SnaA/DszA monooxygenase family.</text>
</comment>
<dbReference type="InterPro" id="IPR016215">
    <property type="entry name" value="NTA_MOA"/>
</dbReference>
<keyword evidence="4" id="KW-0503">Monooxygenase</keyword>
<dbReference type="PIRSF" id="PIRSF000337">
    <property type="entry name" value="NTA_MOA"/>
    <property type="match status" value="1"/>
</dbReference>
<proteinExistence type="inferred from homology"/>
<evidence type="ECO:0000256" key="1">
    <source>
        <dbReference type="ARBA" id="ARBA00022630"/>
    </source>
</evidence>
<dbReference type="Gene3D" id="3.20.20.30">
    <property type="entry name" value="Luciferase-like domain"/>
    <property type="match status" value="1"/>
</dbReference>
<keyword evidence="2" id="KW-0288">FMN</keyword>
<keyword evidence="3" id="KW-0560">Oxidoreductase</keyword>
<keyword evidence="1" id="KW-0285">Flavoprotein</keyword>
<dbReference type="EMBL" id="JAPWIE010000005">
    <property type="protein sequence ID" value="MCZ4551853.1"/>
    <property type="molecule type" value="Genomic_DNA"/>
</dbReference>
<dbReference type="InterPro" id="IPR011251">
    <property type="entry name" value="Luciferase-like_dom"/>
</dbReference>
<dbReference type="RefSeq" id="WP_301572747.1">
    <property type="nucleotide sequence ID" value="NZ_JAPWIE010000005.1"/>
</dbReference>
<comment type="caution">
    <text evidence="7">The sequence shown here is derived from an EMBL/GenBank/DDBJ whole genome shotgun (WGS) entry which is preliminary data.</text>
</comment>
<gene>
    <name evidence="7" type="ORF">O4213_17820</name>
</gene>
<evidence type="ECO:0000313" key="8">
    <source>
        <dbReference type="Proteomes" id="UP001067235"/>
    </source>
</evidence>
<dbReference type="InterPro" id="IPR036661">
    <property type="entry name" value="Luciferase-like_sf"/>
</dbReference>
<evidence type="ECO:0000256" key="4">
    <source>
        <dbReference type="ARBA" id="ARBA00023033"/>
    </source>
</evidence>
<reference evidence="7" key="1">
    <citation type="submission" date="2022-12" db="EMBL/GenBank/DDBJ databases">
        <authorList>
            <person name="Krivoruchko A.V."/>
            <person name="Elkin A."/>
        </authorList>
    </citation>
    <scope>NUCLEOTIDE SEQUENCE</scope>
    <source>
        <strain evidence="7">IEGM 1388</strain>
    </source>
</reference>
<dbReference type="PANTHER" id="PTHR30011">
    <property type="entry name" value="ALKANESULFONATE MONOOXYGENASE-RELATED"/>
    <property type="match status" value="1"/>
</dbReference>
<sequence length="461" mass="50941">MTTKRQLKLGAVLTPTGGPGHPYTWLDPELPGDASVDIDWYIKYARIAEEAKFDLVFIVDSQFITPDSPPHYLNRLEPLTLLSALAVATENIGLVGTLTTSFNQPFNVARRFASLDLISRGRAGWNVVTSGDSGTAGNYSLDEHYDYATRYGKASEHVEVVKALWDSYEDDAFPRNKETKEFLDPSKLHTLNHRGEYFSVVGPLNIERSQQGQPVIFQAGDSEQGRDLGAQIADGIFTHAPSFEAGAAFYADIKGRAAALGRNPDDIVILPGVAVTVGDTDEDAREIERATQLADNNFDKSLNEFGRPFGWHDFRQYDLDAPFPVEALKSAENSFYTQAKKITELAVERGLTLRQTVEALSSPRLSPFTGSAETVADELQRWLDGRALDGINIHIGHPAQFRRFVDEVLPILRERGVVREDYEGTTLRDNLGLPFIENRHTKAQRDGVALAPLPGALTPSI</sequence>
<dbReference type="Pfam" id="PF00296">
    <property type="entry name" value="Bac_luciferase"/>
    <property type="match status" value="1"/>
</dbReference>
<dbReference type="InterPro" id="IPR051260">
    <property type="entry name" value="Diverse_substr_monoxygenases"/>
</dbReference>
<dbReference type="PANTHER" id="PTHR30011:SF16">
    <property type="entry name" value="C2H2 FINGER DOMAIN TRANSCRIPTION FACTOR (EUROFUNG)-RELATED"/>
    <property type="match status" value="1"/>
</dbReference>
<dbReference type="SUPFAM" id="SSF51679">
    <property type="entry name" value="Bacterial luciferase-like"/>
    <property type="match status" value="1"/>
</dbReference>
<evidence type="ECO:0000313" key="7">
    <source>
        <dbReference type="EMBL" id="MCZ4551853.1"/>
    </source>
</evidence>